<dbReference type="Pfam" id="PF14334">
    <property type="entry name" value="DUF4390"/>
    <property type="match status" value="1"/>
</dbReference>
<reference evidence="1 2" key="1">
    <citation type="journal article" date="2016" name="Nat. Commun.">
        <title>Thousands of microbial genomes shed light on interconnected biogeochemical processes in an aquifer system.</title>
        <authorList>
            <person name="Anantharaman K."/>
            <person name="Brown C.T."/>
            <person name="Hug L.A."/>
            <person name="Sharon I."/>
            <person name="Castelle C.J."/>
            <person name="Probst A.J."/>
            <person name="Thomas B.C."/>
            <person name="Singh A."/>
            <person name="Wilkins M.J."/>
            <person name="Karaoz U."/>
            <person name="Brodie E.L."/>
            <person name="Williams K.H."/>
            <person name="Hubbard S.S."/>
            <person name="Banfield J.F."/>
        </authorList>
    </citation>
    <scope>NUCLEOTIDE SEQUENCE [LARGE SCALE GENOMIC DNA]</scope>
</reference>
<proteinExistence type="predicted"/>
<dbReference type="EMBL" id="MFSR01000092">
    <property type="protein sequence ID" value="OGI37423.1"/>
    <property type="molecule type" value="Genomic_DNA"/>
</dbReference>
<dbReference type="Proteomes" id="UP000179334">
    <property type="component" value="Unassembled WGS sequence"/>
</dbReference>
<organism evidence="1 2">
    <name type="scientific">Candidatus Muproteobacteria bacterium RBG_16_64_10</name>
    <dbReference type="NCBI Taxonomy" id="1817757"/>
    <lineage>
        <taxon>Bacteria</taxon>
        <taxon>Pseudomonadati</taxon>
        <taxon>Pseudomonadota</taxon>
        <taxon>Candidatus Muproteobacteria</taxon>
    </lineage>
</organism>
<evidence type="ECO:0000313" key="2">
    <source>
        <dbReference type="Proteomes" id="UP000179334"/>
    </source>
</evidence>
<gene>
    <name evidence="1" type="ORF">A2V91_04230</name>
</gene>
<evidence type="ECO:0000313" key="1">
    <source>
        <dbReference type="EMBL" id="OGI37423.1"/>
    </source>
</evidence>
<dbReference type="InterPro" id="IPR025500">
    <property type="entry name" value="DUF4390"/>
</dbReference>
<comment type="caution">
    <text evidence="1">The sequence shown here is derived from an EMBL/GenBank/DDBJ whole genome shotgun (WGS) entry which is preliminary data.</text>
</comment>
<sequence>MLLLLAWPLAAPADFKAVELQPRVSGQQIEFGGGFEMILPAKVEEAVNKGIPFEIVIEVRLYRERGLWWNETIGSWLRRRELRFHALSGQFLVREIGGKPERQESFASLPDALRALGSLIELRLPLERILPTDGYQYLTRTRAWLDIESLPAPLRPRAYTSIDWHIGSGWSTWKVSR</sequence>
<accession>A0A1F6SX28</accession>
<evidence type="ECO:0008006" key="3">
    <source>
        <dbReference type="Google" id="ProtNLM"/>
    </source>
</evidence>
<dbReference type="AlphaFoldDB" id="A0A1F6SX28"/>
<protein>
    <recommendedName>
        <fullName evidence="3">DUF4390 domain-containing protein</fullName>
    </recommendedName>
</protein>
<name>A0A1F6SX28_9PROT</name>